<feature type="region of interest" description="Disordered" evidence="1">
    <location>
        <begin position="48"/>
        <end position="86"/>
    </location>
</feature>
<organism evidence="2 3">
    <name type="scientific">Collybiopsis luxurians FD-317 M1</name>
    <dbReference type="NCBI Taxonomy" id="944289"/>
    <lineage>
        <taxon>Eukaryota</taxon>
        <taxon>Fungi</taxon>
        <taxon>Dikarya</taxon>
        <taxon>Basidiomycota</taxon>
        <taxon>Agaricomycotina</taxon>
        <taxon>Agaricomycetes</taxon>
        <taxon>Agaricomycetidae</taxon>
        <taxon>Agaricales</taxon>
        <taxon>Marasmiineae</taxon>
        <taxon>Omphalotaceae</taxon>
        <taxon>Collybiopsis</taxon>
        <taxon>Collybiopsis luxurians</taxon>
    </lineage>
</organism>
<protein>
    <submittedName>
        <fullName evidence="2">Uncharacterized protein</fullName>
    </submittedName>
</protein>
<gene>
    <name evidence="2" type="ORF">GYMLUDRAFT_243174</name>
</gene>
<name>A0A0D0C1S7_9AGAR</name>
<keyword evidence="3" id="KW-1185">Reference proteome</keyword>
<feature type="compositionally biased region" description="Low complexity" evidence="1">
    <location>
        <begin position="53"/>
        <end position="64"/>
    </location>
</feature>
<proteinExistence type="predicted"/>
<dbReference type="HOGENOM" id="CLU_1321022_0_0_1"/>
<reference evidence="2 3" key="1">
    <citation type="submission" date="2014-04" db="EMBL/GenBank/DDBJ databases">
        <title>Evolutionary Origins and Diversification of the Mycorrhizal Mutualists.</title>
        <authorList>
            <consortium name="DOE Joint Genome Institute"/>
            <consortium name="Mycorrhizal Genomics Consortium"/>
            <person name="Kohler A."/>
            <person name="Kuo A."/>
            <person name="Nagy L.G."/>
            <person name="Floudas D."/>
            <person name="Copeland A."/>
            <person name="Barry K.W."/>
            <person name="Cichocki N."/>
            <person name="Veneault-Fourrey C."/>
            <person name="LaButti K."/>
            <person name="Lindquist E.A."/>
            <person name="Lipzen A."/>
            <person name="Lundell T."/>
            <person name="Morin E."/>
            <person name="Murat C."/>
            <person name="Riley R."/>
            <person name="Ohm R."/>
            <person name="Sun H."/>
            <person name="Tunlid A."/>
            <person name="Henrissat B."/>
            <person name="Grigoriev I.V."/>
            <person name="Hibbett D.S."/>
            <person name="Martin F."/>
        </authorList>
    </citation>
    <scope>NUCLEOTIDE SEQUENCE [LARGE SCALE GENOMIC DNA]</scope>
    <source>
        <strain evidence="2 3">FD-317 M1</strain>
    </source>
</reference>
<accession>A0A0D0C1S7</accession>
<evidence type="ECO:0000313" key="2">
    <source>
        <dbReference type="EMBL" id="KIK62026.1"/>
    </source>
</evidence>
<evidence type="ECO:0000313" key="3">
    <source>
        <dbReference type="Proteomes" id="UP000053593"/>
    </source>
</evidence>
<dbReference type="AlphaFoldDB" id="A0A0D0C1S7"/>
<dbReference type="EMBL" id="KN834769">
    <property type="protein sequence ID" value="KIK62026.1"/>
    <property type="molecule type" value="Genomic_DNA"/>
</dbReference>
<feature type="compositionally biased region" description="Acidic residues" evidence="1">
    <location>
        <begin position="65"/>
        <end position="86"/>
    </location>
</feature>
<evidence type="ECO:0000256" key="1">
    <source>
        <dbReference type="SAM" id="MobiDB-lite"/>
    </source>
</evidence>
<dbReference type="Proteomes" id="UP000053593">
    <property type="component" value="Unassembled WGS sequence"/>
</dbReference>
<sequence length="208" mass="22244">MSTYGIGNFPFTYQWFVSSVISHVPRNHCLLTLIYAIQANIDSLGPPVIQSGDTSTSESSQIESVSDDDVTEGTDLDGADTMDLDDADVDLDNADIDLDGADTGLDGTDMDIDGPFHPSFTAFAPGSAQTTTRNSLAASFESSAYFASYPPSFRETNFQERTEDQKHSIGSQIATNSSLMTEDSLAPLFQGGADGQFAVIVDVPMRDA</sequence>